<dbReference type="PANTHER" id="PTHR46485:SF5">
    <property type="entry name" value="CENTER DIVIDER, ISOFORM A"/>
    <property type="match status" value="1"/>
</dbReference>
<sequence length="80" mass="9846">MHISCHWSEYVIRFFGLTKDDEKFMMVMEYANFHSLRNFLKVKKEHIDWQIKYKLSYDIVKGLNCLHSRDIIHRDLVRLN</sequence>
<evidence type="ECO:0000256" key="2">
    <source>
        <dbReference type="ARBA" id="ARBA00022527"/>
    </source>
</evidence>
<dbReference type="Gene3D" id="1.10.510.10">
    <property type="entry name" value="Transferase(Phosphotransferase) domain 1"/>
    <property type="match status" value="1"/>
</dbReference>
<dbReference type="PANTHER" id="PTHR46485">
    <property type="entry name" value="LIM DOMAIN KINASE 1"/>
    <property type="match status" value="1"/>
</dbReference>
<keyword evidence="9" id="KW-1185">Reference proteome</keyword>
<keyword evidence="4" id="KW-0547">Nucleotide-binding</keyword>
<dbReference type="Proteomes" id="UP000265703">
    <property type="component" value="Unassembled WGS sequence"/>
</dbReference>
<name>A0A397SPC9_9GLOM</name>
<dbReference type="PROSITE" id="PS50011">
    <property type="entry name" value="PROTEIN_KINASE_DOM"/>
    <property type="match status" value="1"/>
</dbReference>
<gene>
    <name evidence="8" type="ORF">C1645_783948</name>
</gene>
<evidence type="ECO:0000256" key="4">
    <source>
        <dbReference type="ARBA" id="ARBA00022741"/>
    </source>
</evidence>
<feature type="domain" description="Protein kinase" evidence="7">
    <location>
        <begin position="1"/>
        <end position="80"/>
    </location>
</feature>
<keyword evidence="2" id="KW-0723">Serine/threonine-protein kinase</keyword>
<comment type="similarity">
    <text evidence="1">Belongs to the protein kinase superfamily. TKL Ser/Thr protein kinase family.</text>
</comment>
<evidence type="ECO:0000256" key="1">
    <source>
        <dbReference type="ARBA" id="ARBA00005843"/>
    </source>
</evidence>
<accession>A0A397SPC9</accession>
<proteinExistence type="inferred from homology"/>
<evidence type="ECO:0000256" key="3">
    <source>
        <dbReference type="ARBA" id="ARBA00022679"/>
    </source>
</evidence>
<evidence type="ECO:0000256" key="5">
    <source>
        <dbReference type="ARBA" id="ARBA00022777"/>
    </source>
</evidence>
<dbReference type="InterPro" id="IPR011009">
    <property type="entry name" value="Kinase-like_dom_sf"/>
</dbReference>
<dbReference type="Pfam" id="PF07714">
    <property type="entry name" value="PK_Tyr_Ser-Thr"/>
    <property type="match status" value="1"/>
</dbReference>
<dbReference type="InterPro" id="IPR000719">
    <property type="entry name" value="Prot_kinase_dom"/>
</dbReference>
<keyword evidence="3" id="KW-0808">Transferase</keyword>
<protein>
    <submittedName>
        <fullName evidence="8">Kinase-like domain-containing protein</fullName>
    </submittedName>
</protein>
<dbReference type="STRING" id="658196.A0A397SPC9"/>
<dbReference type="OrthoDB" id="1668230at2759"/>
<comment type="caution">
    <text evidence="8">The sequence shown here is derived from an EMBL/GenBank/DDBJ whole genome shotgun (WGS) entry which is preliminary data.</text>
</comment>
<dbReference type="AlphaFoldDB" id="A0A397SPC9"/>
<dbReference type="SUPFAM" id="SSF56112">
    <property type="entry name" value="Protein kinase-like (PK-like)"/>
    <property type="match status" value="1"/>
</dbReference>
<organism evidence="8 9">
    <name type="scientific">Glomus cerebriforme</name>
    <dbReference type="NCBI Taxonomy" id="658196"/>
    <lineage>
        <taxon>Eukaryota</taxon>
        <taxon>Fungi</taxon>
        <taxon>Fungi incertae sedis</taxon>
        <taxon>Mucoromycota</taxon>
        <taxon>Glomeromycotina</taxon>
        <taxon>Glomeromycetes</taxon>
        <taxon>Glomerales</taxon>
        <taxon>Glomeraceae</taxon>
        <taxon>Glomus</taxon>
    </lineage>
</organism>
<keyword evidence="5 8" id="KW-0418">Kinase</keyword>
<evidence type="ECO:0000256" key="6">
    <source>
        <dbReference type="ARBA" id="ARBA00022840"/>
    </source>
</evidence>
<dbReference type="EMBL" id="QKYT01000488">
    <property type="protein sequence ID" value="RIA84484.1"/>
    <property type="molecule type" value="Genomic_DNA"/>
</dbReference>
<reference evidence="8 9" key="1">
    <citation type="submission" date="2018-06" db="EMBL/GenBank/DDBJ databases">
        <title>Comparative genomics reveals the genomic features of Rhizophagus irregularis, R. cerebriforme, R. diaphanum and Gigaspora rosea, and their symbiotic lifestyle signature.</title>
        <authorList>
            <person name="Morin E."/>
            <person name="San Clemente H."/>
            <person name="Chen E.C.H."/>
            <person name="De La Providencia I."/>
            <person name="Hainaut M."/>
            <person name="Kuo A."/>
            <person name="Kohler A."/>
            <person name="Murat C."/>
            <person name="Tang N."/>
            <person name="Roy S."/>
            <person name="Loubradou J."/>
            <person name="Henrissat B."/>
            <person name="Grigoriev I.V."/>
            <person name="Corradi N."/>
            <person name="Roux C."/>
            <person name="Martin F.M."/>
        </authorList>
    </citation>
    <scope>NUCLEOTIDE SEQUENCE [LARGE SCALE GENOMIC DNA]</scope>
    <source>
        <strain evidence="8 9">DAOM 227022</strain>
    </source>
</reference>
<dbReference type="GO" id="GO:0004674">
    <property type="term" value="F:protein serine/threonine kinase activity"/>
    <property type="evidence" value="ECO:0007669"/>
    <property type="project" value="UniProtKB-KW"/>
</dbReference>
<keyword evidence="6" id="KW-0067">ATP-binding</keyword>
<evidence type="ECO:0000313" key="9">
    <source>
        <dbReference type="Proteomes" id="UP000265703"/>
    </source>
</evidence>
<dbReference type="InterPro" id="IPR050940">
    <property type="entry name" value="Actin_reg-Ser/Thr_kinase"/>
</dbReference>
<dbReference type="GO" id="GO:0005524">
    <property type="term" value="F:ATP binding"/>
    <property type="evidence" value="ECO:0007669"/>
    <property type="project" value="UniProtKB-KW"/>
</dbReference>
<evidence type="ECO:0000313" key="8">
    <source>
        <dbReference type="EMBL" id="RIA84484.1"/>
    </source>
</evidence>
<evidence type="ECO:0000259" key="7">
    <source>
        <dbReference type="PROSITE" id="PS50011"/>
    </source>
</evidence>
<dbReference type="InterPro" id="IPR001245">
    <property type="entry name" value="Ser-Thr/Tyr_kinase_cat_dom"/>
</dbReference>